<dbReference type="InterPro" id="IPR001666">
    <property type="entry name" value="PI_transfer"/>
</dbReference>
<keyword evidence="2" id="KW-0472">Membrane</keyword>
<feature type="domain" description="Phosphatidylinositol transfer protein N-terminal" evidence="3">
    <location>
        <begin position="3"/>
        <end position="273"/>
    </location>
</feature>
<dbReference type="EMBL" id="CAXLJM020000004">
    <property type="protein sequence ID" value="CAL8069352.1"/>
    <property type="molecule type" value="Genomic_DNA"/>
</dbReference>
<comment type="caution">
    <text evidence="4">The sequence shown here is derived from an EMBL/GenBank/DDBJ whole genome shotgun (WGS) entry which is preliminary data.</text>
</comment>
<feature type="transmembrane region" description="Helical" evidence="2">
    <location>
        <begin position="315"/>
        <end position="335"/>
    </location>
</feature>
<evidence type="ECO:0000256" key="1">
    <source>
        <dbReference type="SAM" id="MobiDB-lite"/>
    </source>
</evidence>
<dbReference type="Pfam" id="PF02121">
    <property type="entry name" value="IP_trans"/>
    <property type="match status" value="1"/>
</dbReference>
<dbReference type="Proteomes" id="UP001642540">
    <property type="component" value="Unassembled WGS sequence"/>
</dbReference>
<evidence type="ECO:0000259" key="3">
    <source>
        <dbReference type="Pfam" id="PF02121"/>
    </source>
</evidence>
<proteinExistence type="predicted"/>
<protein>
    <recommendedName>
        <fullName evidence="3">Phosphatidylinositol transfer protein N-terminal domain-containing protein</fullName>
    </recommendedName>
</protein>
<accession>A0ABP1PLA2</accession>
<evidence type="ECO:0000313" key="5">
    <source>
        <dbReference type="Proteomes" id="UP001642540"/>
    </source>
</evidence>
<dbReference type="PANTHER" id="PTHR10658">
    <property type="entry name" value="PHOSPHATIDYLINOSITOL TRANSFER PROTEIN"/>
    <property type="match status" value="1"/>
</dbReference>
<dbReference type="PANTHER" id="PTHR10658:SF35">
    <property type="entry name" value="PHOSPHATIDYLINOSITOL TRANSFER PROTEIN"/>
    <property type="match status" value="1"/>
</dbReference>
<keyword evidence="2" id="KW-1133">Transmembrane helix</keyword>
<keyword evidence="2" id="KW-0812">Transmembrane</keyword>
<name>A0ABP1PLA2_9HEXA</name>
<gene>
    <name evidence="4" type="ORF">ODALV1_LOCUS728</name>
</gene>
<organism evidence="4 5">
    <name type="scientific">Orchesella dallaii</name>
    <dbReference type="NCBI Taxonomy" id="48710"/>
    <lineage>
        <taxon>Eukaryota</taxon>
        <taxon>Metazoa</taxon>
        <taxon>Ecdysozoa</taxon>
        <taxon>Arthropoda</taxon>
        <taxon>Hexapoda</taxon>
        <taxon>Collembola</taxon>
        <taxon>Entomobryomorpha</taxon>
        <taxon>Entomobryoidea</taxon>
        <taxon>Orchesellidae</taxon>
        <taxon>Orchesellinae</taxon>
        <taxon>Orchesella</taxon>
    </lineage>
</organism>
<dbReference type="InterPro" id="IPR055261">
    <property type="entry name" value="PI_transfer_N"/>
</dbReference>
<dbReference type="Gene3D" id="3.30.530.20">
    <property type="match status" value="1"/>
</dbReference>
<keyword evidence="5" id="KW-1185">Reference proteome</keyword>
<sequence length="352" mass="39772">MPVIREYRVVLPMTVDEYEVARKWHNTEKIKLDALILKEKKANEYPEEVLVKETADVIPYFGGAVERNVGEHSIKRYGWSPDASTSTIFNAFSKFATVCDTFISSSMKITEIETWESFPYYRSVSINQAAKDAYTMIIEAKYLPGKGELENALNLPEDMLQQREIVLLDIAASVPWADYRDGKDPTIYRCSANGRGALKPDEWINTADPVMTCYILVSIKYNTPGVGRMLEKRLHSGIKRAMVLHHRELFCLMDRWIGLTLDMVREMEIEAQEELENASAPGLEEDETKKENASQSGGCPFSMAKDQVCSVGSGFSIYVMPIAMLIFCVLLAVGANKYSHLIPFNLFHGYST</sequence>
<evidence type="ECO:0000313" key="4">
    <source>
        <dbReference type="EMBL" id="CAL8069352.1"/>
    </source>
</evidence>
<dbReference type="SUPFAM" id="SSF55961">
    <property type="entry name" value="Bet v1-like"/>
    <property type="match status" value="1"/>
</dbReference>
<evidence type="ECO:0000256" key="2">
    <source>
        <dbReference type="SAM" id="Phobius"/>
    </source>
</evidence>
<reference evidence="4 5" key="1">
    <citation type="submission" date="2024-08" db="EMBL/GenBank/DDBJ databases">
        <authorList>
            <person name="Cucini C."/>
            <person name="Frati F."/>
        </authorList>
    </citation>
    <scope>NUCLEOTIDE SEQUENCE [LARGE SCALE GENOMIC DNA]</scope>
</reference>
<dbReference type="PRINTS" id="PR00391">
    <property type="entry name" value="PITRANSFER"/>
</dbReference>
<feature type="region of interest" description="Disordered" evidence="1">
    <location>
        <begin position="275"/>
        <end position="296"/>
    </location>
</feature>
<dbReference type="InterPro" id="IPR023393">
    <property type="entry name" value="START-like_dom_sf"/>
</dbReference>